<accession>A0A1M7L2S3</accession>
<sequence length="177" mass="20321">MSKYEELVQTFTNRQPLPPLKPENIWDDQLSQEIMNLTEQDVTGTNNPSSLAVSATRAGLLLWNDDLYGSHTISQSIKEPVGSYWHGIMHRQEADYGNAKYWFSNVGEHEVYSSLYQEAIKLLPEIKAWGSWNPNLFIDLVEEEVSQNNEQSEKAEKLRQIQAIEFALLLEYSRSIG</sequence>
<reference evidence="1 2" key="1">
    <citation type="submission" date="2016-11" db="EMBL/GenBank/DDBJ databases">
        <authorList>
            <person name="Jaros S."/>
            <person name="Januszkiewicz K."/>
            <person name="Wedrychowicz H."/>
        </authorList>
    </citation>
    <scope>NUCLEOTIDE SEQUENCE [LARGE SCALE GENOMIC DNA]</scope>
    <source>
        <strain evidence="1 2">CGMCC 1.10681</strain>
    </source>
</reference>
<name>A0A1M7L2S3_9BACI</name>
<proteinExistence type="predicted"/>
<gene>
    <name evidence="1" type="ORF">SAMN05216179_0922</name>
</gene>
<organism evidence="1 2">
    <name type="scientific">Gracilibacillus kekensis</name>
    <dbReference type="NCBI Taxonomy" id="1027249"/>
    <lineage>
        <taxon>Bacteria</taxon>
        <taxon>Bacillati</taxon>
        <taxon>Bacillota</taxon>
        <taxon>Bacilli</taxon>
        <taxon>Bacillales</taxon>
        <taxon>Bacillaceae</taxon>
        <taxon>Gracilibacillus</taxon>
    </lineage>
</organism>
<evidence type="ECO:0000313" key="2">
    <source>
        <dbReference type="Proteomes" id="UP000184184"/>
    </source>
</evidence>
<dbReference type="RefSeq" id="WP_073200051.1">
    <property type="nucleotide sequence ID" value="NZ_FRCZ01000001.1"/>
</dbReference>
<dbReference type="AlphaFoldDB" id="A0A1M7L2S3"/>
<keyword evidence="2" id="KW-1185">Reference proteome</keyword>
<evidence type="ECO:0000313" key="1">
    <source>
        <dbReference type="EMBL" id="SHM72301.1"/>
    </source>
</evidence>
<dbReference type="EMBL" id="FRCZ01000001">
    <property type="protein sequence ID" value="SHM72301.1"/>
    <property type="molecule type" value="Genomic_DNA"/>
</dbReference>
<protein>
    <submittedName>
        <fullName evidence="1">Uncharacterized protein</fullName>
    </submittedName>
</protein>
<dbReference type="OrthoDB" id="370799at2"/>
<dbReference type="STRING" id="1027249.SAMN05216179_0922"/>
<dbReference type="Proteomes" id="UP000184184">
    <property type="component" value="Unassembled WGS sequence"/>
</dbReference>